<dbReference type="Pfam" id="PF17932">
    <property type="entry name" value="TetR_C_24"/>
    <property type="match status" value="1"/>
</dbReference>
<dbReference type="GO" id="GO:0003700">
    <property type="term" value="F:DNA-binding transcription factor activity"/>
    <property type="evidence" value="ECO:0007669"/>
    <property type="project" value="TreeGrafter"/>
</dbReference>
<dbReference type="InterPro" id="IPR001647">
    <property type="entry name" value="HTH_TetR"/>
</dbReference>
<reference evidence="6 7" key="2">
    <citation type="submission" date="2020-03" db="EMBL/GenBank/DDBJ databases">
        <title>Kangsaoukella pontilimi gen. nov., sp. nov., a new member of the family Rhodobacteraceae isolated from a tidal mudflat.</title>
        <authorList>
            <person name="Kim I.S."/>
        </authorList>
    </citation>
    <scope>NUCLEOTIDE SEQUENCE [LARGE SCALE GENOMIC DNA]</scope>
    <source>
        <strain evidence="6 7">GH1-50</strain>
    </source>
</reference>
<comment type="caution">
    <text evidence="6">The sequence shown here is derived from an EMBL/GenBank/DDBJ whole genome shotgun (WGS) entry which is preliminary data.</text>
</comment>
<evidence type="ECO:0000256" key="3">
    <source>
        <dbReference type="ARBA" id="ARBA00023163"/>
    </source>
</evidence>
<protein>
    <submittedName>
        <fullName evidence="6">TetR family transcriptional regulator</fullName>
    </submittedName>
</protein>
<dbReference type="InterPro" id="IPR041490">
    <property type="entry name" value="KstR2_TetR_C"/>
</dbReference>
<keyword evidence="2 4" id="KW-0238">DNA-binding</keyword>
<keyword evidence="1" id="KW-0805">Transcription regulation</keyword>
<dbReference type="InterPro" id="IPR009057">
    <property type="entry name" value="Homeodomain-like_sf"/>
</dbReference>
<keyword evidence="7" id="KW-1185">Reference proteome</keyword>
<dbReference type="SUPFAM" id="SSF46689">
    <property type="entry name" value="Homeodomain-like"/>
    <property type="match status" value="1"/>
</dbReference>
<gene>
    <name evidence="6" type="ORF">GQ651_09095</name>
</gene>
<dbReference type="RefSeq" id="WP_160763839.1">
    <property type="nucleotide sequence ID" value="NZ_WUPT01000001.1"/>
</dbReference>
<organism evidence="6 7">
    <name type="scientific">Kangsaoukella pontilimi</name>
    <dbReference type="NCBI Taxonomy" id="2691042"/>
    <lineage>
        <taxon>Bacteria</taxon>
        <taxon>Pseudomonadati</taxon>
        <taxon>Pseudomonadota</taxon>
        <taxon>Alphaproteobacteria</taxon>
        <taxon>Rhodobacterales</taxon>
        <taxon>Paracoccaceae</taxon>
        <taxon>Kangsaoukella</taxon>
    </lineage>
</organism>
<dbReference type="Proteomes" id="UP000480350">
    <property type="component" value="Unassembled WGS sequence"/>
</dbReference>
<dbReference type="InterPro" id="IPR036271">
    <property type="entry name" value="Tet_transcr_reg_TetR-rel_C_sf"/>
</dbReference>
<dbReference type="Gene3D" id="1.10.357.10">
    <property type="entry name" value="Tetracycline Repressor, domain 2"/>
    <property type="match status" value="1"/>
</dbReference>
<dbReference type="PANTHER" id="PTHR30055">
    <property type="entry name" value="HTH-TYPE TRANSCRIPTIONAL REGULATOR RUTR"/>
    <property type="match status" value="1"/>
</dbReference>
<dbReference type="GO" id="GO:0000976">
    <property type="term" value="F:transcription cis-regulatory region binding"/>
    <property type="evidence" value="ECO:0007669"/>
    <property type="project" value="TreeGrafter"/>
</dbReference>
<feature type="domain" description="HTH tetR-type" evidence="5">
    <location>
        <begin position="10"/>
        <end position="70"/>
    </location>
</feature>
<evidence type="ECO:0000256" key="1">
    <source>
        <dbReference type="ARBA" id="ARBA00023015"/>
    </source>
</evidence>
<feature type="DNA-binding region" description="H-T-H motif" evidence="4">
    <location>
        <begin position="33"/>
        <end position="52"/>
    </location>
</feature>
<accession>A0A7C9MVY3</accession>
<dbReference type="AlphaFoldDB" id="A0A7C9MVY3"/>
<evidence type="ECO:0000256" key="4">
    <source>
        <dbReference type="PROSITE-ProRule" id="PRU00335"/>
    </source>
</evidence>
<dbReference type="PANTHER" id="PTHR30055:SF234">
    <property type="entry name" value="HTH-TYPE TRANSCRIPTIONAL REGULATOR BETI"/>
    <property type="match status" value="1"/>
</dbReference>
<keyword evidence="3" id="KW-0804">Transcription</keyword>
<evidence type="ECO:0000313" key="7">
    <source>
        <dbReference type="Proteomes" id="UP000480350"/>
    </source>
</evidence>
<evidence type="ECO:0000256" key="2">
    <source>
        <dbReference type="ARBA" id="ARBA00023125"/>
    </source>
</evidence>
<evidence type="ECO:0000313" key="6">
    <source>
        <dbReference type="EMBL" id="MXQ08000.1"/>
    </source>
</evidence>
<proteinExistence type="predicted"/>
<evidence type="ECO:0000259" key="5">
    <source>
        <dbReference type="PROSITE" id="PS50977"/>
    </source>
</evidence>
<dbReference type="InterPro" id="IPR050109">
    <property type="entry name" value="HTH-type_TetR-like_transc_reg"/>
</dbReference>
<dbReference type="PRINTS" id="PR00455">
    <property type="entry name" value="HTHTETR"/>
</dbReference>
<reference evidence="6 7" key="1">
    <citation type="submission" date="2019-12" db="EMBL/GenBank/DDBJ databases">
        <authorList>
            <person name="Lee S.D."/>
        </authorList>
    </citation>
    <scope>NUCLEOTIDE SEQUENCE [LARGE SCALE GENOMIC DNA]</scope>
    <source>
        <strain evidence="6 7">GH1-50</strain>
    </source>
</reference>
<dbReference type="PROSITE" id="PS50977">
    <property type="entry name" value="HTH_TETR_2"/>
    <property type="match status" value="1"/>
</dbReference>
<dbReference type="SUPFAM" id="SSF48498">
    <property type="entry name" value="Tetracyclin repressor-like, C-terminal domain"/>
    <property type="match status" value="1"/>
</dbReference>
<dbReference type="Pfam" id="PF00440">
    <property type="entry name" value="TetR_N"/>
    <property type="match status" value="1"/>
</dbReference>
<sequence>MARKAGSHAEITGPAIREAALKLFARSGYAAVSMREIAAEVGVQAGALYLYTPDKQTLLFELMRGHLEDLLAAWADIPEAGAPADRLEAFVRFHLGYHLNRPDAVFLAYMELRNLTPENFAVIEGLRRRYEAELEQILIAGHEDGSFRMPDARVTAMAMIAMLAGVHVWYRPDGRLTPDRIERIYVRLARRMVKA</sequence>
<name>A0A7C9MVY3_9RHOB</name>
<dbReference type="EMBL" id="WUPT01000001">
    <property type="protein sequence ID" value="MXQ08000.1"/>
    <property type="molecule type" value="Genomic_DNA"/>
</dbReference>